<comment type="caution">
    <text evidence="1">The sequence shown here is derived from an EMBL/GenBank/DDBJ whole genome shotgun (WGS) entry which is preliminary data.</text>
</comment>
<dbReference type="Proteomes" id="UP000612899">
    <property type="component" value="Unassembled WGS sequence"/>
</dbReference>
<reference evidence="1" key="1">
    <citation type="submission" date="2021-01" db="EMBL/GenBank/DDBJ databases">
        <title>Whole genome shotgun sequence of Rhizocola hellebori NBRC 109834.</title>
        <authorList>
            <person name="Komaki H."/>
            <person name="Tamura T."/>
        </authorList>
    </citation>
    <scope>NUCLEOTIDE SEQUENCE</scope>
    <source>
        <strain evidence="1">NBRC 109834</strain>
    </source>
</reference>
<dbReference type="InterPro" id="IPR016181">
    <property type="entry name" value="Acyl_CoA_acyltransferase"/>
</dbReference>
<dbReference type="EMBL" id="BONY01000064">
    <property type="protein sequence ID" value="GIH09252.1"/>
    <property type="molecule type" value="Genomic_DNA"/>
</dbReference>
<evidence type="ECO:0000313" key="2">
    <source>
        <dbReference type="Proteomes" id="UP000612899"/>
    </source>
</evidence>
<evidence type="ECO:0000313" key="1">
    <source>
        <dbReference type="EMBL" id="GIH09252.1"/>
    </source>
</evidence>
<name>A0A8J3VK77_9ACTN</name>
<dbReference type="SUPFAM" id="SSF55729">
    <property type="entry name" value="Acyl-CoA N-acyltransferases (Nat)"/>
    <property type="match status" value="1"/>
</dbReference>
<dbReference type="Gene3D" id="3.40.630.30">
    <property type="match status" value="1"/>
</dbReference>
<sequence length="156" mass="16770">MARSGDLELIVSLAAARRAEYEVHQPQFWRVAPRAKELHHAHLASLIVDDQWGSFVSEPFTGYVFARLVPAPPVYDPGGPSCFVDDFAVTSARLWLTDGKALLDAAARWGAARGAAQLVVVNGQHDALQAELLAAYGLSIASTWSAGSLPQIPAQH</sequence>
<keyword evidence="2" id="KW-1185">Reference proteome</keyword>
<accession>A0A8J3VK77</accession>
<protein>
    <submittedName>
        <fullName evidence="1">N-acetyltransferase</fullName>
    </submittedName>
</protein>
<gene>
    <name evidence="1" type="primary">attX</name>
    <name evidence="1" type="ORF">Rhe02_73190</name>
</gene>
<organism evidence="1 2">
    <name type="scientific">Rhizocola hellebori</name>
    <dbReference type="NCBI Taxonomy" id="1392758"/>
    <lineage>
        <taxon>Bacteria</taxon>
        <taxon>Bacillati</taxon>
        <taxon>Actinomycetota</taxon>
        <taxon>Actinomycetes</taxon>
        <taxon>Micromonosporales</taxon>
        <taxon>Micromonosporaceae</taxon>
        <taxon>Rhizocola</taxon>
    </lineage>
</organism>
<proteinExistence type="predicted"/>
<dbReference type="AlphaFoldDB" id="A0A8J3VK77"/>